<dbReference type="CDD" id="cd21699">
    <property type="entry name" value="JMTM_APP_like"/>
    <property type="match status" value="1"/>
</dbReference>
<dbReference type="GO" id="GO:0016020">
    <property type="term" value="C:membrane"/>
    <property type="evidence" value="ECO:0007669"/>
    <property type="project" value="UniProtKB-SubCell"/>
</dbReference>
<proteinExistence type="predicted"/>
<dbReference type="PANTHER" id="PTHR15549">
    <property type="entry name" value="PAIRED IMMUNOGLOBULIN-LIKE TYPE 2 RECEPTOR"/>
    <property type="match status" value="1"/>
</dbReference>
<evidence type="ECO:0000256" key="2">
    <source>
        <dbReference type="ARBA" id="ARBA00022692"/>
    </source>
</evidence>
<keyword evidence="4 6" id="KW-0472">Membrane</keyword>
<dbReference type="PANTHER" id="PTHR15549:SF26">
    <property type="entry name" value="AXIAL BUDDING PATTERN PROTEIN 2-RELATED"/>
    <property type="match status" value="1"/>
</dbReference>
<evidence type="ECO:0000313" key="8">
    <source>
        <dbReference type="Proteomes" id="UP000241462"/>
    </source>
</evidence>
<evidence type="ECO:0000313" key="7">
    <source>
        <dbReference type="EMBL" id="PSR82546.1"/>
    </source>
</evidence>
<accession>A0A2T3A473</accession>
<sequence length="376" mass="41446">MATSSASSLTSLSSPAILSPTSTTSSSGSNHGSPTASSIAKTTNGIGSGAVAGIAIACVVVGIAIGAIVAFLILKRRHRQASRLRHVALDRHDRQERQDRQERREHRENHDNYQSAAKDDIVLGDFLLTQRSDKEIADELETLGQLIQQHTENNYHMHPVELDANASHQALGELGFESDDGVTSTQAIISLAQDPRTRPGAIQHIISRVVLNNFEPTSRSLYSMLPAYVLDFAHAIPPVERHRGSPDAVLTAFTRWRQLTAFLLNPRRSERGTLPPQPETLSSQAKQTAWALNNFLGPLVEPDQAQEQESHLQQVIMECGKFEYFLFSQPAQFRLHFPQGQTQGIVRLPALERTSDEQGNVLTVPQVVSRPQVEKL</sequence>
<feature type="transmembrane region" description="Helical" evidence="6">
    <location>
        <begin position="50"/>
        <end position="74"/>
    </location>
</feature>
<keyword evidence="8" id="KW-1185">Reference proteome</keyword>
<evidence type="ECO:0000256" key="4">
    <source>
        <dbReference type="ARBA" id="ARBA00023136"/>
    </source>
</evidence>
<comment type="subcellular location">
    <subcellularLocation>
        <location evidence="1">Membrane</location>
        <topology evidence="1">Single-pass membrane protein</topology>
    </subcellularLocation>
</comment>
<evidence type="ECO:0000256" key="1">
    <source>
        <dbReference type="ARBA" id="ARBA00004167"/>
    </source>
</evidence>
<dbReference type="STRING" id="2025994.A0A2T3A473"/>
<dbReference type="OrthoDB" id="5421765at2759"/>
<evidence type="ECO:0000256" key="3">
    <source>
        <dbReference type="ARBA" id="ARBA00022989"/>
    </source>
</evidence>
<dbReference type="GO" id="GO:0071944">
    <property type="term" value="C:cell periphery"/>
    <property type="evidence" value="ECO:0007669"/>
    <property type="project" value="UniProtKB-ARBA"/>
</dbReference>
<dbReference type="InterPro" id="IPR051694">
    <property type="entry name" value="Immunoregulatory_rcpt-like"/>
</dbReference>
<protein>
    <submittedName>
        <fullName evidence="7">Uncharacterized protein</fullName>
    </submittedName>
</protein>
<name>A0A2T3A473_9PEZI</name>
<organism evidence="7 8">
    <name type="scientific">Coniella lustricola</name>
    <dbReference type="NCBI Taxonomy" id="2025994"/>
    <lineage>
        <taxon>Eukaryota</taxon>
        <taxon>Fungi</taxon>
        <taxon>Dikarya</taxon>
        <taxon>Ascomycota</taxon>
        <taxon>Pezizomycotina</taxon>
        <taxon>Sordariomycetes</taxon>
        <taxon>Sordariomycetidae</taxon>
        <taxon>Diaporthales</taxon>
        <taxon>Schizoparmaceae</taxon>
        <taxon>Coniella</taxon>
    </lineage>
</organism>
<feature type="region of interest" description="Disordered" evidence="5">
    <location>
        <begin position="1"/>
        <end position="38"/>
    </location>
</feature>
<dbReference type="EMBL" id="KZ678475">
    <property type="protein sequence ID" value="PSR82546.1"/>
    <property type="molecule type" value="Genomic_DNA"/>
</dbReference>
<evidence type="ECO:0000256" key="6">
    <source>
        <dbReference type="SAM" id="Phobius"/>
    </source>
</evidence>
<keyword evidence="2 6" id="KW-0812">Transmembrane</keyword>
<gene>
    <name evidence="7" type="ORF">BD289DRAFT_392123</name>
</gene>
<dbReference type="AlphaFoldDB" id="A0A2T3A473"/>
<dbReference type="Proteomes" id="UP000241462">
    <property type="component" value="Unassembled WGS sequence"/>
</dbReference>
<evidence type="ECO:0000256" key="5">
    <source>
        <dbReference type="SAM" id="MobiDB-lite"/>
    </source>
</evidence>
<feature type="region of interest" description="Disordered" evidence="5">
    <location>
        <begin position="89"/>
        <end position="112"/>
    </location>
</feature>
<keyword evidence="3 6" id="KW-1133">Transmembrane helix</keyword>
<dbReference type="InParanoid" id="A0A2T3A473"/>
<reference evidence="7 8" key="1">
    <citation type="journal article" date="2018" name="Mycol. Prog.">
        <title>Coniella lustricola, a new species from submerged detritus.</title>
        <authorList>
            <person name="Raudabaugh D.B."/>
            <person name="Iturriaga T."/>
            <person name="Carver A."/>
            <person name="Mondo S."/>
            <person name="Pangilinan J."/>
            <person name="Lipzen A."/>
            <person name="He G."/>
            <person name="Amirebrahimi M."/>
            <person name="Grigoriev I.V."/>
            <person name="Miller A.N."/>
        </authorList>
    </citation>
    <scope>NUCLEOTIDE SEQUENCE [LARGE SCALE GENOMIC DNA]</scope>
    <source>
        <strain evidence="7 8">B22-T-1</strain>
    </source>
</reference>